<dbReference type="PROSITE" id="PS51301">
    <property type="entry name" value="KILA_N"/>
    <property type="match status" value="1"/>
</dbReference>
<gene>
    <name evidence="2" type="ORF">A9404_05170</name>
</gene>
<dbReference type="RefSeq" id="WP_066099208.1">
    <property type="nucleotide sequence ID" value="NZ_CP016027.1"/>
</dbReference>
<dbReference type="GO" id="GO:0003677">
    <property type="term" value="F:DNA binding"/>
    <property type="evidence" value="ECO:0007669"/>
    <property type="project" value="InterPro"/>
</dbReference>
<dbReference type="InterPro" id="IPR036887">
    <property type="entry name" value="HTH_APSES_sf"/>
</dbReference>
<dbReference type="InterPro" id="IPR018004">
    <property type="entry name" value="KilA/APSES_HTH"/>
</dbReference>
<dbReference type="SUPFAM" id="SSF54616">
    <property type="entry name" value="DNA-binding domain of Mlu1-box binding protein MBP1"/>
    <property type="match status" value="1"/>
</dbReference>
<dbReference type="Pfam" id="PF04383">
    <property type="entry name" value="KilA-N"/>
    <property type="match status" value="1"/>
</dbReference>
<evidence type="ECO:0000259" key="1">
    <source>
        <dbReference type="PROSITE" id="PS51301"/>
    </source>
</evidence>
<dbReference type="OrthoDB" id="6966367at2"/>
<dbReference type="InterPro" id="IPR017880">
    <property type="entry name" value="KilA_N"/>
</dbReference>
<dbReference type="Proteomes" id="UP000078596">
    <property type="component" value="Chromosome"/>
</dbReference>
<dbReference type="AlphaFoldDB" id="A0A191ZG36"/>
<dbReference type="EMBL" id="CP016027">
    <property type="protein sequence ID" value="ANJ66846.1"/>
    <property type="molecule type" value="Genomic_DNA"/>
</dbReference>
<dbReference type="KEGG" id="haz:A9404_05170"/>
<name>A0A191ZG36_9GAMM</name>
<feature type="domain" description="KilA-N" evidence="1">
    <location>
        <begin position="3"/>
        <end position="104"/>
    </location>
</feature>
<accession>A0A191ZG36</accession>
<evidence type="ECO:0000313" key="3">
    <source>
        <dbReference type="Proteomes" id="UP000078596"/>
    </source>
</evidence>
<dbReference type="SMART" id="SM01252">
    <property type="entry name" value="KilA-N"/>
    <property type="match status" value="1"/>
</dbReference>
<protein>
    <recommendedName>
        <fullName evidence="1">KilA-N domain-containing protein</fullName>
    </recommendedName>
</protein>
<evidence type="ECO:0000313" key="2">
    <source>
        <dbReference type="EMBL" id="ANJ66846.1"/>
    </source>
</evidence>
<organism evidence="2 3">
    <name type="scientific">Halothiobacillus diazotrophicus</name>
    <dbReference type="NCBI Taxonomy" id="1860122"/>
    <lineage>
        <taxon>Bacteria</taxon>
        <taxon>Pseudomonadati</taxon>
        <taxon>Pseudomonadota</taxon>
        <taxon>Gammaproteobacteria</taxon>
        <taxon>Chromatiales</taxon>
        <taxon>Halothiobacillaceae</taxon>
        <taxon>Halothiobacillus</taxon>
    </lineage>
</organism>
<reference evidence="2 3" key="1">
    <citation type="submission" date="2016-06" db="EMBL/GenBank/DDBJ databases">
        <title>Insight into the functional genes involving in sulfur oxidation in Pearl River water.</title>
        <authorList>
            <person name="Luo J."/>
            <person name="Tan X."/>
            <person name="Lin W."/>
        </authorList>
    </citation>
    <scope>NUCLEOTIDE SEQUENCE [LARGE SCALE GENOMIC DNA]</scope>
    <source>
        <strain evidence="2 3">LS2</strain>
    </source>
</reference>
<sequence length="150" mass="17019">MNNLITHTYEGHRYHFRDDGYFNMTKAAKAYGKRLDHFFENASTAAYIEVLQDLFPGIQPIKAKRGNGNLPTVGTWGHPKLAVFFAQWLDTKFELFCSMVIDDILTGKAELTILKPVESSALKMSHSFPEALRLAAELAEQEERLSSPRK</sequence>
<proteinExistence type="predicted"/>
<keyword evidence="3" id="KW-1185">Reference proteome</keyword>